<reference evidence="2 3" key="1">
    <citation type="submission" date="2016-10" db="EMBL/GenBank/DDBJ databases">
        <authorList>
            <person name="de Groot N.N."/>
        </authorList>
    </citation>
    <scope>NUCLEOTIDE SEQUENCE [LARGE SCALE GENOMIC DNA]</scope>
    <source>
        <strain evidence="2 3">DSM 14858</strain>
    </source>
</reference>
<evidence type="ECO:0000256" key="1">
    <source>
        <dbReference type="SAM" id="Phobius"/>
    </source>
</evidence>
<proteinExistence type="predicted"/>
<feature type="transmembrane region" description="Helical" evidence="1">
    <location>
        <begin position="20"/>
        <end position="40"/>
    </location>
</feature>
<accession>A0A1H7ML49</accession>
<dbReference type="Proteomes" id="UP000199283">
    <property type="component" value="Unassembled WGS sequence"/>
</dbReference>
<dbReference type="RefSeq" id="WP_092762300.1">
    <property type="nucleotide sequence ID" value="NZ_FNZQ01000003.1"/>
</dbReference>
<gene>
    <name evidence="2" type="ORF">SAMN04488526_1978</name>
</gene>
<dbReference type="AlphaFoldDB" id="A0A1H7ML49"/>
<keyword evidence="3" id="KW-1185">Reference proteome</keyword>
<organism evidence="2 3">
    <name type="scientific">Jannaschia helgolandensis</name>
    <dbReference type="NCBI Taxonomy" id="188906"/>
    <lineage>
        <taxon>Bacteria</taxon>
        <taxon>Pseudomonadati</taxon>
        <taxon>Pseudomonadota</taxon>
        <taxon>Alphaproteobacteria</taxon>
        <taxon>Rhodobacterales</taxon>
        <taxon>Roseobacteraceae</taxon>
        <taxon>Jannaschia</taxon>
    </lineage>
</organism>
<dbReference type="EMBL" id="FNZQ01000003">
    <property type="protein sequence ID" value="SEL11799.1"/>
    <property type="molecule type" value="Genomic_DNA"/>
</dbReference>
<evidence type="ECO:0000313" key="3">
    <source>
        <dbReference type="Proteomes" id="UP000199283"/>
    </source>
</evidence>
<sequence>MMLNTFLTDDSGAVTVDWVVLTATLVALGLAVMAVLFSAFETQSTEIQVSLARDDIICEEFCDRFAAPAENTDQ</sequence>
<keyword evidence="1" id="KW-0472">Membrane</keyword>
<evidence type="ECO:0000313" key="2">
    <source>
        <dbReference type="EMBL" id="SEL11799.1"/>
    </source>
</evidence>
<protein>
    <recommendedName>
        <fullName evidence="4">Flp pilus assembly protein, pilin Flp</fullName>
    </recommendedName>
</protein>
<keyword evidence="1" id="KW-0812">Transmembrane</keyword>
<evidence type="ECO:0008006" key="4">
    <source>
        <dbReference type="Google" id="ProtNLM"/>
    </source>
</evidence>
<keyword evidence="1" id="KW-1133">Transmembrane helix</keyword>
<name>A0A1H7ML49_9RHOB</name>